<reference evidence="1 2" key="1">
    <citation type="journal article" date="2022" name="Nat. Ecol. Evol.">
        <title>A masculinizing supergene underlies an exaggerated male reproductive morph in a spider.</title>
        <authorList>
            <person name="Hendrickx F."/>
            <person name="De Corte Z."/>
            <person name="Sonet G."/>
            <person name="Van Belleghem S.M."/>
            <person name="Kostlbacher S."/>
            <person name="Vangestel C."/>
        </authorList>
    </citation>
    <scope>NUCLEOTIDE SEQUENCE [LARGE SCALE GENOMIC DNA]</scope>
    <source>
        <strain evidence="1">W744_W776</strain>
    </source>
</reference>
<evidence type="ECO:0000313" key="1">
    <source>
        <dbReference type="EMBL" id="KAG8181887.1"/>
    </source>
</evidence>
<dbReference type="AlphaFoldDB" id="A0AAV6UBH5"/>
<evidence type="ECO:0000313" key="2">
    <source>
        <dbReference type="Proteomes" id="UP000827092"/>
    </source>
</evidence>
<gene>
    <name evidence="1" type="ORF">JTE90_026047</name>
</gene>
<name>A0AAV6UBH5_9ARAC</name>
<keyword evidence="2" id="KW-1185">Reference proteome</keyword>
<organism evidence="1 2">
    <name type="scientific">Oedothorax gibbosus</name>
    <dbReference type="NCBI Taxonomy" id="931172"/>
    <lineage>
        <taxon>Eukaryota</taxon>
        <taxon>Metazoa</taxon>
        <taxon>Ecdysozoa</taxon>
        <taxon>Arthropoda</taxon>
        <taxon>Chelicerata</taxon>
        <taxon>Arachnida</taxon>
        <taxon>Araneae</taxon>
        <taxon>Araneomorphae</taxon>
        <taxon>Entelegynae</taxon>
        <taxon>Araneoidea</taxon>
        <taxon>Linyphiidae</taxon>
        <taxon>Erigoninae</taxon>
        <taxon>Oedothorax</taxon>
    </lineage>
</organism>
<protein>
    <submittedName>
        <fullName evidence="1">Uncharacterized protein</fullName>
    </submittedName>
</protein>
<accession>A0AAV6UBH5</accession>
<comment type="caution">
    <text evidence="1">The sequence shown here is derived from an EMBL/GenBank/DDBJ whole genome shotgun (WGS) entry which is preliminary data.</text>
</comment>
<proteinExistence type="predicted"/>
<dbReference type="EMBL" id="JAFNEN010000490">
    <property type="protein sequence ID" value="KAG8181887.1"/>
    <property type="molecule type" value="Genomic_DNA"/>
</dbReference>
<sequence length="94" mass="10675">MGYSEIHRQNWSSLEVHREGSVTYLCCPQDRWAFEDGHQKRGGGGGGRRDMSLVSIYTSATQRCGHQNHTISFHPKYGHTPTEDHRIAAFDCPE</sequence>
<dbReference type="Proteomes" id="UP000827092">
    <property type="component" value="Unassembled WGS sequence"/>
</dbReference>